<evidence type="ECO:0000313" key="3">
    <source>
        <dbReference type="Proteomes" id="UP000648482"/>
    </source>
</evidence>
<gene>
    <name evidence="2" type="ORF">PALI_a0263</name>
</gene>
<evidence type="ECO:0000313" key="2">
    <source>
        <dbReference type="EMBL" id="MBE0359067.1"/>
    </source>
</evidence>
<dbReference type="Proteomes" id="UP000648482">
    <property type="component" value="Unassembled WGS sequence"/>
</dbReference>
<evidence type="ECO:0000256" key="1">
    <source>
        <dbReference type="SAM" id="Phobius"/>
    </source>
</evidence>
<protein>
    <submittedName>
        <fullName evidence="2">Uncharacterized protein</fullName>
    </submittedName>
</protein>
<reference evidence="2 3" key="1">
    <citation type="submission" date="2015-06" db="EMBL/GenBank/DDBJ databases">
        <title>Genome sequence of Pseudoalteromonas aliena.</title>
        <authorList>
            <person name="Xie B.-B."/>
            <person name="Rong J.-C."/>
            <person name="Qin Q.-L."/>
            <person name="Zhang Y.-Z."/>
        </authorList>
    </citation>
    <scope>NUCLEOTIDE SEQUENCE [LARGE SCALE GENOMIC DNA]</scope>
    <source>
        <strain evidence="2 3">SW19</strain>
    </source>
</reference>
<sequence length="96" mass="10634">MKTVGLNSLIGFYYSTLFFGAVALFVWFEVNELPLTTLQVLTLMHICGIVAYTSTKLLGFKSIGLGIFCSFAENKAAIVLAFIFCVLTLFFSLILF</sequence>
<name>A0ABR9DXT6_9GAMM</name>
<organism evidence="2 3">
    <name type="scientific">Pseudoalteromonas aliena SW19</name>
    <dbReference type="NCBI Taxonomy" id="1314866"/>
    <lineage>
        <taxon>Bacteria</taxon>
        <taxon>Pseudomonadati</taxon>
        <taxon>Pseudomonadota</taxon>
        <taxon>Gammaproteobacteria</taxon>
        <taxon>Alteromonadales</taxon>
        <taxon>Pseudoalteromonadaceae</taxon>
        <taxon>Pseudoalteromonas</taxon>
    </lineage>
</organism>
<proteinExistence type="predicted"/>
<dbReference type="EMBL" id="AQGU01000025">
    <property type="protein sequence ID" value="MBE0359067.1"/>
    <property type="molecule type" value="Genomic_DNA"/>
</dbReference>
<feature type="transmembrane region" description="Helical" evidence="1">
    <location>
        <begin position="36"/>
        <end position="55"/>
    </location>
</feature>
<comment type="caution">
    <text evidence="2">The sequence shown here is derived from an EMBL/GenBank/DDBJ whole genome shotgun (WGS) entry which is preliminary data.</text>
</comment>
<accession>A0ABR9DXT6</accession>
<feature type="transmembrane region" description="Helical" evidence="1">
    <location>
        <begin position="12"/>
        <end position="30"/>
    </location>
</feature>
<keyword evidence="3" id="KW-1185">Reference proteome</keyword>
<keyword evidence="1" id="KW-0812">Transmembrane</keyword>
<feature type="transmembrane region" description="Helical" evidence="1">
    <location>
        <begin position="76"/>
        <end position="95"/>
    </location>
</feature>
<keyword evidence="1" id="KW-0472">Membrane</keyword>
<keyword evidence="1" id="KW-1133">Transmembrane helix</keyword>